<dbReference type="OrthoDB" id="2537245at2759"/>
<name>A0A238FHM9_9BASI</name>
<organism evidence="1 2">
    <name type="scientific">Microbotryum intermedium</name>
    <dbReference type="NCBI Taxonomy" id="269621"/>
    <lineage>
        <taxon>Eukaryota</taxon>
        <taxon>Fungi</taxon>
        <taxon>Dikarya</taxon>
        <taxon>Basidiomycota</taxon>
        <taxon>Pucciniomycotina</taxon>
        <taxon>Microbotryomycetes</taxon>
        <taxon>Microbotryales</taxon>
        <taxon>Microbotryaceae</taxon>
        <taxon>Microbotryum</taxon>
    </lineage>
</organism>
<dbReference type="AlphaFoldDB" id="A0A238FHM9"/>
<gene>
    <name evidence="1" type="ORF">BQ2448_3229</name>
</gene>
<proteinExistence type="predicted"/>
<sequence length="413" mass="45791">MPSPLVPHLMRNKRDSAIATKYLPGTAITNMEAMLHTFVTAILPIEMYGDYRYDSMGIGHDVPFFEPIRSQAPGPARLGRPTRPTRMVLLSTQVHLDFETSDVGLEFFALPQGDSAALLGQPLHTDWDVLSSGEKANDSLRSPYDKSLRRHAIHHLVKSGKLMSDCEETWRSVGRPWSVTETISNVEDILRSPTALLPSLIDQHVVVLDSNSRLSSCLGARILSLELLLNTYISTLVNELSVLEAFAPSYVYTYDPPSIFARQLGLPDGPRLLNLVWALALMHVVVRNREEEPGLKGLKVLAFNDYAHLGIVEMLDQAIRTRLRDQATPKVISRSQLFGSKDGRLDTHLLARLVPELGRDRGLALFIHNNSDAFGQNIETESRGGSLDGAIGERSSAAAGLRRDREDLVDFVI</sequence>
<dbReference type="Proteomes" id="UP000198372">
    <property type="component" value="Unassembled WGS sequence"/>
</dbReference>
<dbReference type="EMBL" id="FMSP01000007">
    <property type="protein sequence ID" value="SCV71641.1"/>
    <property type="molecule type" value="Genomic_DNA"/>
</dbReference>
<protein>
    <submittedName>
        <fullName evidence="1">BQ2448_3229 protein</fullName>
    </submittedName>
</protein>
<keyword evidence="2" id="KW-1185">Reference proteome</keyword>
<evidence type="ECO:0000313" key="2">
    <source>
        <dbReference type="Proteomes" id="UP000198372"/>
    </source>
</evidence>
<reference evidence="2" key="1">
    <citation type="submission" date="2016-09" db="EMBL/GenBank/DDBJ databases">
        <authorList>
            <person name="Jeantristanb JTB J.-T."/>
            <person name="Ricardo R."/>
        </authorList>
    </citation>
    <scope>NUCLEOTIDE SEQUENCE [LARGE SCALE GENOMIC DNA]</scope>
</reference>
<accession>A0A238FHM9</accession>
<evidence type="ECO:0000313" key="1">
    <source>
        <dbReference type="EMBL" id="SCV71641.1"/>
    </source>
</evidence>
<dbReference type="STRING" id="269621.A0A238FHM9"/>